<dbReference type="HAMAP" id="MF_02110">
    <property type="entry name" value="UPF0763"/>
    <property type="match status" value="1"/>
</dbReference>
<comment type="similarity">
    <text evidence="1">Belongs to the UPF0763 family.</text>
</comment>
<dbReference type="InterPro" id="IPR019724">
    <property type="entry name" value="UPF0763"/>
</dbReference>
<dbReference type="RefSeq" id="WP_115511871.1">
    <property type="nucleotide sequence ID" value="NZ_NXLR01000024.1"/>
</dbReference>
<comment type="caution">
    <text evidence="2">The sequence shown here is derived from an EMBL/GenBank/DDBJ whole genome shotgun (WGS) entry which is preliminary data.</text>
</comment>
<accession>A0A3D8I1E0</accession>
<organism evidence="2 3">
    <name type="scientific">Helicobacter marmotae</name>
    <dbReference type="NCBI Taxonomy" id="152490"/>
    <lineage>
        <taxon>Bacteria</taxon>
        <taxon>Pseudomonadati</taxon>
        <taxon>Campylobacterota</taxon>
        <taxon>Epsilonproteobacteria</taxon>
        <taxon>Campylobacterales</taxon>
        <taxon>Helicobacteraceae</taxon>
        <taxon>Helicobacter</taxon>
    </lineage>
</organism>
<gene>
    <name evidence="2" type="ORF">CQA63_08670</name>
</gene>
<dbReference type="EMBL" id="NXLR01000024">
    <property type="protein sequence ID" value="RDU58953.1"/>
    <property type="molecule type" value="Genomic_DNA"/>
</dbReference>
<reference evidence="2 3" key="1">
    <citation type="submission" date="2018-04" db="EMBL/GenBank/DDBJ databases">
        <title>Novel Campyloabacter and Helicobacter Species and Strains.</title>
        <authorList>
            <person name="Mannion A.J."/>
            <person name="Shen Z."/>
            <person name="Fox J.G."/>
        </authorList>
    </citation>
    <scope>NUCLEOTIDE SEQUENCE [LARGE SCALE GENOMIC DNA]</scope>
    <source>
        <strain evidence="2 3">MIT 98-6070</strain>
    </source>
</reference>
<name>A0A3D8I1E0_9HELI</name>
<sequence>MKHLEQDKWLDETSENLGVLHKLKDDTMILSMERGGFSKEDLWFLSDDDGEEYVVFPKNVFSKLLMRIRDIQEERLIMMLEKDIILQMPIDFDDAMVVAKSALESLRSNDGNLPEINTSILAKDIKKKYPNLFFDIDYLRKK</sequence>
<protein>
    <recommendedName>
        <fullName evidence="1">UPF0763 protein CQA63_08670</fullName>
    </recommendedName>
</protein>
<evidence type="ECO:0000313" key="3">
    <source>
        <dbReference type="Proteomes" id="UP000256599"/>
    </source>
</evidence>
<dbReference type="Proteomes" id="UP000256599">
    <property type="component" value="Unassembled WGS sequence"/>
</dbReference>
<dbReference type="Pfam" id="PF10788">
    <property type="entry name" value="DUF2603"/>
    <property type="match status" value="1"/>
</dbReference>
<dbReference type="AlphaFoldDB" id="A0A3D8I1E0"/>
<keyword evidence="3" id="KW-1185">Reference proteome</keyword>
<evidence type="ECO:0000256" key="1">
    <source>
        <dbReference type="HAMAP-Rule" id="MF_02110"/>
    </source>
</evidence>
<evidence type="ECO:0000313" key="2">
    <source>
        <dbReference type="EMBL" id="RDU58953.1"/>
    </source>
</evidence>
<proteinExistence type="inferred from homology"/>